<accession>A0A939K3L2</accession>
<proteinExistence type="predicted"/>
<dbReference type="RefSeq" id="WP_207338430.1">
    <property type="nucleotide sequence ID" value="NZ_JAFMYU010000032.1"/>
</dbReference>
<dbReference type="AlphaFoldDB" id="A0A939K3L2"/>
<sequence length="187" mass="21912">MHPFRQFIETYVPLPEADWARIEVCIDRHEVAKSTLILSEGTVCRHLYFLESGLLRFFILKDGEEVTKYFTDVPYVFTSQKSFTTQQPAKESIDTLEASVLWRMTYTDAFALLSLESWSTFIRLLIQEVQQYTEEILEALQTETAENRYRNLLSSQPALVRRVPLKHLASYLGIAQQSLSRIRRKIW</sequence>
<protein>
    <submittedName>
        <fullName evidence="2">Crp/Fnr family transcriptional regulator</fullName>
    </submittedName>
</protein>
<gene>
    <name evidence="2" type="ORF">J2I48_25875</name>
</gene>
<dbReference type="Proteomes" id="UP000664795">
    <property type="component" value="Unassembled WGS sequence"/>
</dbReference>
<evidence type="ECO:0000259" key="1">
    <source>
        <dbReference type="Pfam" id="PF00027"/>
    </source>
</evidence>
<feature type="domain" description="Cyclic nucleotide-binding" evidence="1">
    <location>
        <begin position="29"/>
        <end position="113"/>
    </location>
</feature>
<dbReference type="SUPFAM" id="SSF51206">
    <property type="entry name" value="cAMP-binding domain-like"/>
    <property type="match status" value="1"/>
</dbReference>
<name>A0A939K3L2_9BACT</name>
<dbReference type="EMBL" id="JAFMYU010000032">
    <property type="protein sequence ID" value="MBO0934465.1"/>
    <property type="molecule type" value="Genomic_DNA"/>
</dbReference>
<dbReference type="InterPro" id="IPR018490">
    <property type="entry name" value="cNMP-bd_dom_sf"/>
</dbReference>
<organism evidence="2 3">
    <name type="scientific">Fibrella aquatilis</name>
    <dbReference type="NCBI Taxonomy" id="2817059"/>
    <lineage>
        <taxon>Bacteria</taxon>
        <taxon>Pseudomonadati</taxon>
        <taxon>Bacteroidota</taxon>
        <taxon>Cytophagia</taxon>
        <taxon>Cytophagales</taxon>
        <taxon>Spirosomataceae</taxon>
        <taxon>Fibrella</taxon>
    </lineage>
</organism>
<dbReference type="Gene3D" id="2.60.120.10">
    <property type="entry name" value="Jelly Rolls"/>
    <property type="match status" value="1"/>
</dbReference>
<keyword evidence="3" id="KW-1185">Reference proteome</keyword>
<evidence type="ECO:0000313" key="2">
    <source>
        <dbReference type="EMBL" id="MBO0934465.1"/>
    </source>
</evidence>
<reference evidence="2 3" key="1">
    <citation type="submission" date="2021-03" db="EMBL/GenBank/DDBJ databases">
        <title>Fibrella sp. HMF5036 genome sequencing and assembly.</title>
        <authorList>
            <person name="Kang H."/>
            <person name="Kim H."/>
            <person name="Bae S."/>
            <person name="Joh K."/>
        </authorList>
    </citation>
    <scope>NUCLEOTIDE SEQUENCE [LARGE SCALE GENOMIC DNA]</scope>
    <source>
        <strain evidence="2 3">HMF5036</strain>
    </source>
</reference>
<dbReference type="InterPro" id="IPR000595">
    <property type="entry name" value="cNMP-bd_dom"/>
</dbReference>
<dbReference type="Pfam" id="PF00027">
    <property type="entry name" value="cNMP_binding"/>
    <property type="match status" value="1"/>
</dbReference>
<dbReference type="InterPro" id="IPR014710">
    <property type="entry name" value="RmlC-like_jellyroll"/>
</dbReference>
<evidence type="ECO:0000313" key="3">
    <source>
        <dbReference type="Proteomes" id="UP000664795"/>
    </source>
</evidence>
<comment type="caution">
    <text evidence="2">The sequence shown here is derived from an EMBL/GenBank/DDBJ whole genome shotgun (WGS) entry which is preliminary data.</text>
</comment>